<evidence type="ECO:0000313" key="2">
    <source>
        <dbReference type="EMBL" id="QNT94859.1"/>
    </source>
</evidence>
<name>A0A7H1Q3H9_9ACTN</name>
<dbReference type="Proteomes" id="UP000516422">
    <property type="component" value="Chromosome"/>
</dbReference>
<proteinExistence type="predicted"/>
<reference evidence="2 3" key="1">
    <citation type="submission" date="2020-04" db="EMBL/GenBank/DDBJ databases">
        <title>Characterization and engineering of Streptomyces griseofuscus DSM40191 as a potential heterologous host for expression of BGCs.</title>
        <authorList>
            <person name="Gren T."/>
            <person name="Whitford C.M."/>
            <person name="Mohite O.S."/>
            <person name="Joergensen T.S."/>
            <person name="Nielsen J.B."/>
            <person name="Lee S.Y."/>
            <person name="Weber T."/>
        </authorList>
    </citation>
    <scope>NUCLEOTIDE SEQUENCE [LARGE SCALE GENOMIC DNA]</scope>
    <source>
        <strain evidence="2 3">DSM 40191</strain>
    </source>
</reference>
<evidence type="ECO:0000313" key="3">
    <source>
        <dbReference type="Proteomes" id="UP000516422"/>
    </source>
</evidence>
<dbReference type="GeneID" id="91464138"/>
<dbReference type="KEGG" id="sgf:HEP81_04586"/>
<accession>A0A7H1Q3H9</accession>
<gene>
    <name evidence="2" type="ORF">HEP81_04586</name>
</gene>
<sequence length="345" mass="37103">MSAEEPEGRTGGGPAHSFGNALAWKWSREMPRSLKGGFLTLLYALRAMASANGYLRFRDGKVIRIQDIAKAAGCREQDARRYLEAAIRAGVVVVEGERRRGTATLYVIANTNWPDWKAAEAYLKGTARRRKEDEEVNDGSGHSGTNLEGEGSGHGGTNQFGPQRSELGSDDAESVRSTVDRPGSVHSGTTGSGHSGTNIPGGTQGVPHDMADVVPQPQVDAGADEETDQPSPQHEEHLPYGRCEVCTTPLTRPGKPRCSVHSEPLPGQRRRGSSSRQRAIQPPLLASVPPASDRPAGPARPPFQWKPEDPLAPARICGCGREFKARTDQTCQDCQFAAHQEAETA</sequence>
<protein>
    <recommendedName>
        <fullName evidence="4">Helix-turn-helix domain-containing protein</fullName>
    </recommendedName>
</protein>
<dbReference type="AlphaFoldDB" id="A0A7H1Q3H9"/>
<evidence type="ECO:0008006" key="4">
    <source>
        <dbReference type="Google" id="ProtNLM"/>
    </source>
</evidence>
<dbReference type="RefSeq" id="WP_157854386.1">
    <property type="nucleotide sequence ID" value="NZ_CP051006.1"/>
</dbReference>
<dbReference type="EMBL" id="CP051006">
    <property type="protein sequence ID" value="QNT94859.1"/>
    <property type="molecule type" value="Genomic_DNA"/>
</dbReference>
<evidence type="ECO:0000256" key="1">
    <source>
        <dbReference type="SAM" id="MobiDB-lite"/>
    </source>
</evidence>
<feature type="region of interest" description="Disordered" evidence="1">
    <location>
        <begin position="127"/>
        <end position="310"/>
    </location>
</feature>
<organism evidence="2 3">
    <name type="scientific">Streptomyces griseofuscus</name>
    <dbReference type="NCBI Taxonomy" id="146922"/>
    <lineage>
        <taxon>Bacteria</taxon>
        <taxon>Bacillati</taxon>
        <taxon>Actinomycetota</taxon>
        <taxon>Actinomycetes</taxon>
        <taxon>Kitasatosporales</taxon>
        <taxon>Streptomycetaceae</taxon>
        <taxon>Streptomyces</taxon>
    </lineage>
</organism>